<comment type="similarity">
    <text evidence="1">Belongs to the AHA1 family.</text>
</comment>
<dbReference type="Gene3D" id="3.30.530.20">
    <property type="match status" value="1"/>
</dbReference>
<dbReference type="InterPro" id="IPR023393">
    <property type="entry name" value="START-like_dom_sf"/>
</dbReference>
<name>A0A850PLE6_9MYCO</name>
<feature type="domain" description="Activator of Hsp90 ATPase homologue 1/2-like C-terminal" evidence="2">
    <location>
        <begin position="22"/>
        <end position="141"/>
    </location>
</feature>
<dbReference type="AlphaFoldDB" id="A0A850PLE6"/>
<dbReference type="EMBL" id="JABFYL010000032">
    <property type="protein sequence ID" value="NVN51221.1"/>
    <property type="molecule type" value="Genomic_DNA"/>
</dbReference>
<dbReference type="Pfam" id="PF08327">
    <property type="entry name" value="AHSA1"/>
    <property type="match status" value="1"/>
</dbReference>
<organism evidence="3 4">
    <name type="scientific">Mycolicibacterium hippocampi</name>
    <dbReference type="NCBI Taxonomy" id="659824"/>
    <lineage>
        <taxon>Bacteria</taxon>
        <taxon>Bacillati</taxon>
        <taxon>Actinomycetota</taxon>
        <taxon>Actinomycetes</taxon>
        <taxon>Mycobacteriales</taxon>
        <taxon>Mycobacteriaceae</taxon>
        <taxon>Mycolicibacterium</taxon>
    </lineage>
</organism>
<dbReference type="Proteomes" id="UP000570517">
    <property type="component" value="Unassembled WGS sequence"/>
</dbReference>
<reference evidence="3 4" key="1">
    <citation type="submission" date="2020-05" db="EMBL/GenBank/DDBJ databases">
        <title>Draft genome sequence of Mycobacterium hippocampi DL, isolated from European seabass, Dicentrarchus labrax, reared in fish farms.</title>
        <authorList>
            <person name="Stathopoulou P."/>
            <person name="Asimakis E."/>
            <person name="Tzokas K."/>
            <person name="Batargias C."/>
            <person name="Tsiamis G."/>
        </authorList>
    </citation>
    <scope>NUCLEOTIDE SEQUENCE [LARGE SCALE GENOMIC DNA]</scope>
    <source>
        <strain evidence="3 4">DL</strain>
    </source>
</reference>
<evidence type="ECO:0000313" key="4">
    <source>
        <dbReference type="Proteomes" id="UP000570517"/>
    </source>
</evidence>
<dbReference type="CDD" id="cd07814">
    <property type="entry name" value="SRPBCC_CalC_Aha1-like"/>
    <property type="match status" value="1"/>
</dbReference>
<proteinExistence type="inferred from homology"/>
<dbReference type="InterPro" id="IPR013538">
    <property type="entry name" value="ASHA1/2-like_C"/>
</dbReference>
<evidence type="ECO:0000259" key="2">
    <source>
        <dbReference type="Pfam" id="PF08327"/>
    </source>
</evidence>
<accession>A0A850PLE6</accession>
<keyword evidence="4" id="KW-1185">Reference proteome</keyword>
<protein>
    <submittedName>
        <fullName evidence="3">Activator of Hsp90 ATPase 1 family protein</fullName>
    </submittedName>
</protein>
<evidence type="ECO:0000256" key="1">
    <source>
        <dbReference type="ARBA" id="ARBA00006817"/>
    </source>
</evidence>
<sequence>MPLNKDADGRRWVEMEFLVPGTPEQVWHAIATGPGMSAWFTPTLVDEQVGGAIEFDFGDGSASPGVVTAWDPPVRFGYEEHGWSGDAPPVATEVVVTSRSGDRCVVRMVHSLFTDRDDWDDELESFESGWPGFFEVLRVYLAHFAGQPAASARVMTVHPGGATEAWSTLAAALGVSGLDVGSHCQSSSGAPQLDGVVERVHQDAQSREMMLRVSAPAPGVAVIGGFGMGDQSRLMVSMYFYGETAAEIATVEQPKWHAWMAELAKVV</sequence>
<dbReference type="SUPFAM" id="SSF55961">
    <property type="entry name" value="Bet v1-like"/>
    <property type="match status" value="1"/>
</dbReference>
<gene>
    <name evidence="3" type="ORF">HLY00_1259</name>
</gene>
<evidence type="ECO:0000313" key="3">
    <source>
        <dbReference type="EMBL" id="NVN51221.1"/>
    </source>
</evidence>
<dbReference type="RefSeq" id="WP_178359535.1">
    <property type="nucleotide sequence ID" value="NZ_JABFYL010000032.1"/>
</dbReference>
<comment type="caution">
    <text evidence="3">The sequence shown here is derived from an EMBL/GenBank/DDBJ whole genome shotgun (WGS) entry which is preliminary data.</text>
</comment>